<evidence type="ECO:0000259" key="1">
    <source>
        <dbReference type="PROSITE" id="PS51644"/>
    </source>
</evidence>
<dbReference type="CDD" id="cd11297">
    <property type="entry name" value="PIN_LabA-like_N_1"/>
    <property type="match status" value="1"/>
</dbReference>
<reference evidence="2 3" key="1">
    <citation type="journal article" date="2023" name="IMA Fungus">
        <title>Comparative genomic study of the Penicillium genus elucidates a diverse pangenome and 15 lateral gene transfer events.</title>
        <authorList>
            <person name="Petersen C."/>
            <person name="Sorensen T."/>
            <person name="Nielsen M.R."/>
            <person name="Sondergaard T.E."/>
            <person name="Sorensen J.L."/>
            <person name="Fitzpatrick D.A."/>
            <person name="Frisvad J.C."/>
            <person name="Nielsen K.L."/>
        </authorList>
    </citation>
    <scope>NUCLEOTIDE SEQUENCE [LARGE SCALE GENOMIC DNA]</scope>
    <source>
        <strain evidence="2 3">IBT 29057</strain>
    </source>
</reference>
<dbReference type="InterPro" id="IPR021139">
    <property type="entry name" value="NYN"/>
</dbReference>
<sequence length="259" mass="29119">MASDTTQKLAVLIDADNAMPSTARLLLAEVAKYGTANVKRAYGNWTSTNLSGWKKELLTHSIQPIQQFAYTNGKNATDSAMIIDAMDLLHMGRFDGFCLVSSDSDFTRLAARIRESGSIVYGFGEQKTPKPFIAACDKFIMTENLVYHKELVPHPDRIIMPKNHAPVQHADEDKDLVNLLRTTIETASDDHGWAELSHIGNLLTKKSPDFDSRTYRYSKLSDLISALPQFEVIRHAPWEGKPKGIYVHDKRLRRKNSSD</sequence>
<evidence type="ECO:0000313" key="3">
    <source>
        <dbReference type="Proteomes" id="UP001216150"/>
    </source>
</evidence>
<dbReference type="Pfam" id="PF12872">
    <property type="entry name" value="OST-HTH"/>
    <property type="match status" value="1"/>
</dbReference>
<dbReference type="InterPro" id="IPR041966">
    <property type="entry name" value="LOTUS-like"/>
</dbReference>
<keyword evidence="3" id="KW-1185">Reference proteome</keyword>
<comment type="caution">
    <text evidence="2">The sequence shown here is derived from an EMBL/GenBank/DDBJ whole genome shotgun (WGS) entry which is preliminary data.</text>
</comment>
<protein>
    <recommendedName>
        <fullName evidence="1">HTH OST-type domain-containing protein</fullName>
    </recommendedName>
</protein>
<name>A0AAD6DEU3_9EURO</name>
<proteinExistence type="predicted"/>
<organism evidence="2 3">
    <name type="scientific">Penicillium hetheringtonii</name>
    <dbReference type="NCBI Taxonomy" id="911720"/>
    <lineage>
        <taxon>Eukaryota</taxon>
        <taxon>Fungi</taxon>
        <taxon>Dikarya</taxon>
        <taxon>Ascomycota</taxon>
        <taxon>Pezizomycotina</taxon>
        <taxon>Eurotiomycetes</taxon>
        <taxon>Eurotiomycetidae</taxon>
        <taxon>Eurotiales</taxon>
        <taxon>Aspergillaceae</taxon>
        <taxon>Penicillium</taxon>
    </lineage>
</organism>
<dbReference type="InterPro" id="IPR025605">
    <property type="entry name" value="OST-HTH/LOTUS_dom"/>
</dbReference>
<dbReference type="Proteomes" id="UP001216150">
    <property type="component" value="Unassembled WGS sequence"/>
</dbReference>
<dbReference type="Pfam" id="PF01936">
    <property type="entry name" value="NYN"/>
    <property type="match status" value="1"/>
</dbReference>
<dbReference type="Gene3D" id="3.30.420.610">
    <property type="entry name" value="LOTUS domain-like"/>
    <property type="match status" value="1"/>
</dbReference>
<dbReference type="EMBL" id="JAQJAC010000007">
    <property type="protein sequence ID" value="KAJ5578833.1"/>
    <property type="molecule type" value="Genomic_DNA"/>
</dbReference>
<dbReference type="GO" id="GO:0004540">
    <property type="term" value="F:RNA nuclease activity"/>
    <property type="evidence" value="ECO:0007669"/>
    <property type="project" value="InterPro"/>
</dbReference>
<dbReference type="Gene3D" id="3.40.50.1010">
    <property type="entry name" value="5'-nuclease"/>
    <property type="match status" value="1"/>
</dbReference>
<dbReference type="PANTHER" id="PTHR35811:SF1">
    <property type="entry name" value="HTH OST-TYPE DOMAIN-CONTAINING PROTEIN"/>
    <property type="match status" value="1"/>
</dbReference>
<dbReference type="AlphaFoldDB" id="A0AAD6DEU3"/>
<dbReference type="PROSITE" id="PS51644">
    <property type="entry name" value="HTH_OST"/>
    <property type="match status" value="1"/>
</dbReference>
<dbReference type="CDD" id="cd10146">
    <property type="entry name" value="LabA_like_C"/>
    <property type="match status" value="1"/>
</dbReference>
<dbReference type="PANTHER" id="PTHR35811">
    <property type="entry name" value="SLR1870 PROTEIN"/>
    <property type="match status" value="1"/>
</dbReference>
<gene>
    <name evidence="2" type="ORF">N7450_007700</name>
</gene>
<evidence type="ECO:0000313" key="2">
    <source>
        <dbReference type="EMBL" id="KAJ5578833.1"/>
    </source>
</evidence>
<accession>A0AAD6DEU3</accession>
<feature type="domain" description="HTH OST-type" evidence="1">
    <location>
        <begin position="172"/>
        <end position="251"/>
    </location>
</feature>